<evidence type="ECO:0000256" key="2">
    <source>
        <dbReference type="SAM" id="SignalP"/>
    </source>
</evidence>
<keyword evidence="4" id="KW-1185">Reference proteome</keyword>
<accession>A0A4Y7RXE3</accession>
<dbReference type="EMBL" id="QFFZ01000004">
    <property type="protein sequence ID" value="TEB12957.1"/>
    <property type="molecule type" value="Genomic_DNA"/>
</dbReference>
<proteinExistence type="predicted"/>
<dbReference type="RefSeq" id="WP_134212484.1">
    <property type="nucleotide sequence ID" value="NZ_QFFZ01000004.1"/>
</dbReference>
<feature type="chain" id="PRO_5021478541" evidence="2">
    <location>
        <begin position="29"/>
        <end position="148"/>
    </location>
</feature>
<sequence>MKGKAAKLIGSAILFGGVMLSAVCPALAAGPQPGQFRTPPGMQSQAACQGTTQSQFSETNAPPQGPGPGQGQQGQGFEELFSQLVTDGTLTQEEADAVIEALGQGQGARPDEIISQLVTDGVITQEQADAITQAFPQPPAPPADDNQE</sequence>
<evidence type="ECO:0000313" key="4">
    <source>
        <dbReference type="Proteomes" id="UP000297597"/>
    </source>
</evidence>
<reference evidence="3 4" key="1">
    <citation type="journal article" date="2018" name="Environ. Microbiol.">
        <title>Novel energy conservation strategies and behaviour of Pelotomaculum schinkii driving syntrophic propionate catabolism.</title>
        <authorList>
            <person name="Hidalgo-Ahumada C.A.P."/>
            <person name="Nobu M.K."/>
            <person name="Narihiro T."/>
            <person name="Tamaki H."/>
            <person name="Liu W.T."/>
            <person name="Kamagata Y."/>
            <person name="Stams A.J.M."/>
            <person name="Imachi H."/>
            <person name="Sousa D.Z."/>
        </authorList>
    </citation>
    <scope>NUCLEOTIDE SEQUENCE [LARGE SCALE GENOMIC DNA]</scope>
    <source>
        <strain evidence="3 4">MGP</strain>
    </source>
</reference>
<dbReference type="OrthoDB" id="1738994at2"/>
<comment type="caution">
    <text evidence="3">The sequence shown here is derived from an EMBL/GenBank/DDBJ whole genome shotgun (WGS) entry which is preliminary data.</text>
</comment>
<dbReference type="AlphaFoldDB" id="A0A4Y7RXE3"/>
<feature type="signal peptide" evidence="2">
    <location>
        <begin position="1"/>
        <end position="28"/>
    </location>
</feature>
<feature type="compositionally biased region" description="Polar residues" evidence="1">
    <location>
        <begin position="41"/>
        <end position="61"/>
    </location>
</feature>
<keyword evidence="2" id="KW-0732">Signal</keyword>
<evidence type="ECO:0000313" key="3">
    <source>
        <dbReference type="EMBL" id="TEB12957.1"/>
    </source>
</evidence>
<protein>
    <submittedName>
        <fullName evidence="3">Uncharacterized protein</fullName>
    </submittedName>
</protein>
<gene>
    <name evidence="3" type="ORF">Pmgp_00595</name>
</gene>
<evidence type="ECO:0000256" key="1">
    <source>
        <dbReference type="SAM" id="MobiDB-lite"/>
    </source>
</evidence>
<organism evidence="3 4">
    <name type="scientific">Pelotomaculum propionicicum</name>
    <dbReference type="NCBI Taxonomy" id="258475"/>
    <lineage>
        <taxon>Bacteria</taxon>
        <taxon>Bacillati</taxon>
        <taxon>Bacillota</taxon>
        <taxon>Clostridia</taxon>
        <taxon>Eubacteriales</taxon>
        <taxon>Desulfotomaculaceae</taxon>
        <taxon>Pelotomaculum</taxon>
    </lineage>
</organism>
<name>A0A4Y7RXE3_9FIRM</name>
<dbReference type="Proteomes" id="UP000297597">
    <property type="component" value="Unassembled WGS sequence"/>
</dbReference>
<feature type="region of interest" description="Disordered" evidence="1">
    <location>
        <begin position="34"/>
        <end position="76"/>
    </location>
</feature>